<dbReference type="Proteomes" id="UP001430700">
    <property type="component" value="Unassembled WGS sequence"/>
</dbReference>
<feature type="chain" id="PRO_5046783998" description="DUF4595 domain-containing protein" evidence="1">
    <location>
        <begin position="23"/>
        <end position="301"/>
    </location>
</feature>
<feature type="signal peptide" evidence="1">
    <location>
        <begin position="1"/>
        <end position="22"/>
    </location>
</feature>
<sequence>MKFQKLPLLPLALMVLSLYSCTSEDSPTSGEITDPAVINPAEQKLVSIAYPSSNNLAYMMDKQEFKYDNSKRINVIGSYLSVSYVGDDLIETKTLGDNVSNADIENKTSIVLKNKNVTSIISNTVFKRTTGETYSIERDSTVYSYANEYISKILSYHKKSVDGDGKYRLQRQLDFQVTAGNITQVKTAEYGEVVVSNYTYDSTPNILMGDIAYETPLSLIRGYNILLHDKLGKRNVNNVVSMENVFKETPFQKSYKTVNYRRNVDKYGRISEIVLSGSCVTSNPFNTATNFTDEKVIFEYK</sequence>
<gene>
    <name evidence="2" type="ORF">LNQ34_16745</name>
</gene>
<dbReference type="EMBL" id="JAJJMN010000001">
    <property type="protein sequence ID" value="MCC9019423.1"/>
    <property type="molecule type" value="Genomic_DNA"/>
</dbReference>
<proteinExistence type="predicted"/>
<evidence type="ECO:0008006" key="4">
    <source>
        <dbReference type="Google" id="ProtNLM"/>
    </source>
</evidence>
<dbReference type="RefSeq" id="WP_230000521.1">
    <property type="nucleotide sequence ID" value="NZ_JAJJMN010000001.1"/>
</dbReference>
<protein>
    <recommendedName>
        <fullName evidence="4">DUF4595 domain-containing protein</fullName>
    </recommendedName>
</protein>
<evidence type="ECO:0000256" key="1">
    <source>
        <dbReference type="SAM" id="SignalP"/>
    </source>
</evidence>
<reference evidence="2" key="1">
    <citation type="submission" date="2021-11" db="EMBL/GenBank/DDBJ databases">
        <title>Description of novel Flavobacterium species.</title>
        <authorList>
            <person name="Saticioglu I.B."/>
            <person name="Ay H."/>
            <person name="Altun S."/>
            <person name="Duman M."/>
        </authorList>
    </citation>
    <scope>NUCLEOTIDE SEQUENCE</scope>
    <source>
        <strain evidence="2">F-126</strain>
    </source>
</reference>
<keyword evidence="3" id="KW-1185">Reference proteome</keyword>
<name>A0ABS8M3L9_9FLAO</name>
<accession>A0ABS8M3L9</accession>
<keyword evidence="1" id="KW-0732">Signal</keyword>
<evidence type="ECO:0000313" key="3">
    <source>
        <dbReference type="Proteomes" id="UP001430700"/>
    </source>
</evidence>
<organism evidence="2 3">
    <name type="scientific">Flavobacterium lipolyticum</name>
    <dbReference type="NCBI Taxonomy" id="2893754"/>
    <lineage>
        <taxon>Bacteria</taxon>
        <taxon>Pseudomonadati</taxon>
        <taxon>Bacteroidota</taxon>
        <taxon>Flavobacteriia</taxon>
        <taxon>Flavobacteriales</taxon>
        <taxon>Flavobacteriaceae</taxon>
        <taxon>Flavobacterium</taxon>
    </lineage>
</organism>
<evidence type="ECO:0000313" key="2">
    <source>
        <dbReference type="EMBL" id="MCC9019423.1"/>
    </source>
</evidence>
<dbReference type="PROSITE" id="PS51257">
    <property type="entry name" value="PROKAR_LIPOPROTEIN"/>
    <property type="match status" value="1"/>
</dbReference>
<comment type="caution">
    <text evidence="2">The sequence shown here is derived from an EMBL/GenBank/DDBJ whole genome shotgun (WGS) entry which is preliminary data.</text>
</comment>